<feature type="non-terminal residue" evidence="1">
    <location>
        <position position="1"/>
    </location>
</feature>
<proteinExistence type="predicted"/>
<dbReference type="Proteomes" id="UP000823775">
    <property type="component" value="Unassembled WGS sequence"/>
</dbReference>
<name>A0ABS8UP73_DATST</name>
<evidence type="ECO:0000313" key="2">
    <source>
        <dbReference type="Proteomes" id="UP000823775"/>
    </source>
</evidence>
<dbReference type="EMBL" id="JACEIK010002356">
    <property type="protein sequence ID" value="MCD9560639.1"/>
    <property type="molecule type" value="Genomic_DNA"/>
</dbReference>
<protein>
    <submittedName>
        <fullName evidence="1">Uncharacterized protein</fullName>
    </submittedName>
</protein>
<organism evidence="1 2">
    <name type="scientific">Datura stramonium</name>
    <name type="common">Jimsonweed</name>
    <name type="synonym">Common thornapple</name>
    <dbReference type="NCBI Taxonomy" id="4076"/>
    <lineage>
        <taxon>Eukaryota</taxon>
        <taxon>Viridiplantae</taxon>
        <taxon>Streptophyta</taxon>
        <taxon>Embryophyta</taxon>
        <taxon>Tracheophyta</taxon>
        <taxon>Spermatophyta</taxon>
        <taxon>Magnoliopsida</taxon>
        <taxon>eudicotyledons</taxon>
        <taxon>Gunneridae</taxon>
        <taxon>Pentapetalae</taxon>
        <taxon>asterids</taxon>
        <taxon>lamiids</taxon>
        <taxon>Solanales</taxon>
        <taxon>Solanaceae</taxon>
        <taxon>Solanoideae</taxon>
        <taxon>Datureae</taxon>
        <taxon>Datura</taxon>
    </lineage>
</organism>
<accession>A0ABS8UP73</accession>
<sequence>SRKAPYESRALIVHQEADSTLSPSSFQIQKISSSIPFKLSDFAAWNAFKTQFSTSSNVPFFGSHFQIS</sequence>
<evidence type="ECO:0000313" key="1">
    <source>
        <dbReference type="EMBL" id="MCD9560639.1"/>
    </source>
</evidence>
<gene>
    <name evidence="1" type="ORF">HAX54_019367</name>
</gene>
<keyword evidence="2" id="KW-1185">Reference proteome</keyword>
<reference evidence="1 2" key="1">
    <citation type="journal article" date="2021" name="BMC Genomics">
        <title>Datura genome reveals duplications of psychoactive alkaloid biosynthetic genes and high mutation rate following tissue culture.</title>
        <authorList>
            <person name="Rajewski A."/>
            <person name="Carter-House D."/>
            <person name="Stajich J."/>
            <person name="Litt A."/>
        </authorList>
    </citation>
    <scope>NUCLEOTIDE SEQUENCE [LARGE SCALE GENOMIC DNA]</scope>
    <source>
        <strain evidence="1">AR-01</strain>
    </source>
</reference>
<feature type="non-terminal residue" evidence="1">
    <location>
        <position position="68"/>
    </location>
</feature>
<comment type="caution">
    <text evidence="1">The sequence shown here is derived from an EMBL/GenBank/DDBJ whole genome shotgun (WGS) entry which is preliminary data.</text>
</comment>